<evidence type="ECO:0000313" key="2">
    <source>
        <dbReference type="Proteomes" id="UP001630127"/>
    </source>
</evidence>
<proteinExistence type="predicted"/>
<protein>
    <submittedName>
        <fullName evidence="1">Uncharacterized protein</fullName>
    </submittedName>
</protein>
<accession>A0ABD3AEI9</accession>
<keyword evidence="2" id="KW-1185">Reference proteome</keyword>
<dbReference type="AlphaFoldDB" id="A0ABD3AEI9"/>
<evidence type="ECO:0000313" key="1">
    <source>
        <dbReference type="EMBL" id="KAL3528123.1"/>
    </source>
</evidence>
<dbReference type="EMBL" id="JBJUIK010000005">
    <property type="protein sequence ID" value="KAL3528123.1"/>
    <property type="molecule type" value="Genomic_DNA"/>
</dbReference>
<gene>
    <name evidence="1" type="ORF">ACH5RR_012779</name>
</gene>
<comment type="caution">
    <text evidence="1">The sequence shown here is derived from an EMBL/GenBank/DDBJ whole genome shotgun (WGS) entry which is preliminary data.</text>
</comment>
<organism evidence="1 2">
    <name type="scientific">Cinchona calisaya</name>
    <dbReference type="NCBI Taxonomy" id="153742"/>
    <lineage>
        <taxon>Eukaryota</taxon>
        <taxon>Viridiplantae</taxon>
        <taxon>Streptophyta</taxon>
        <taxon>Embryophyta</taxon>
        <taxon>Tracheophyta</taxon>
        <taxon>Spermatophyta</taxon>
        <taxon>Magnoliopsida</taxon>
        <taxon>eudicotyledons</taxon>
        <taxon>Gunneridae</taxon>
        <taxon>Pentapetalae</taxon>
        <taxon>asterids</taxon>
        <taxon>lamiids</taxon>
        <taxon>Gentianales</taxon>
        <taxon>Rubiaceae</taxon>
        <taxon>Cinchonoideae</taxon>
        <taxon>Cinchoneae</taxon>
        <taxon>Cinchona</taxon>
    </lineage>
</organism>
<name>A0ABD3AEI9_9GENT</name>
<feature type="non-terminal residue" evidence="1">
    <location>
        <position position="1"/>
    </location>
</feature>
<dbReference type="Proteomes" id="UP001630127">
    <property type="component" value="Unassembled WGS sequence"/>
</dbReference>
<sequence length="79" mass="9343">FAVSKFQESRFFLGHFNMYGQWSEDVERKKNVKIRILSASSDVVPRRSSTEHLQHYDQEISENLNVECHYALAKKESEH</sequence>
<reference evidence="1 2" key="1">
    <citation type="submission" date="2024-11" db="EMBL/GenBank/DDBJ databases">
        <title>A near-complete genome assembly of Cinchona calisaya.</title>
        <authorList>
            <person name="Lian D.C."/>
            <person name="Zhao X.W."/>
            <person name="Wei L."/>
        </authorList>
    </citation>
    <scope>NUCLEOTIDE SEQUENCE [LARGE SCALE GENOMIC DNA]</scope>
    <source>
        <tissue evidence="1">Nenye</tissue>
    </source>
</reference>